<dbReference type="Pfam" id="PF04123">
    <property type="entry name" value="DUF373"/>
    <property type="match status" value="1"/>
</dbReference>
<protein>
    <submittedName>
        <fullName evidence="2">DUF373 family protein</fullName>
    </submittedName>
</protein>
<evidence type="ECO:0000256" key="1">
    <source>
        <dbReference type="SAM" id="Phobius"/>
    </source>
</evidence>
<dbReference type="Proteomes" id="UP001597052">
    <property type="component" value="Unassembled WGS sequence"/>
</dbReference>
<sequence>MTTLVCCVDRDNDIGRKAGVRPPIAGWEAVRSLVIDVGLAEPEATGVNSLLEALRVTRELRDEGDDAVVAVLSGSSESPVTADRAIAAQIDSLVERYDPSDAIVVVDSAADERVVPIVESRLRVDAVDRVIVRQTRDIESTYYLLKQFLADEELRTTVLVPLGVGLLLIPILLFWFSPAVALGGVAALLGLAVLYKGLGVDERIGSLSSWSRELLYSGRVAVVTYVAAVGLAAIGLFVGALGVSETGGTELEPIAAVGFVHYSIPWLALAAVTAGTGRLLDELLAAETVQTPYLNLPFALLSVGIVVRGFTGYAFETELAVGPAVLTPAQRLVVYIGIGILVSLIGVRVTSLLERWTVGRAVDQQR</sequence>
<name>A0ABD6D4D7_9EURY</name>
<feature type="transmembrane region" description="Helical" evidence="1">
    <location>
        <begin position="332"/>
        <end position="350"/>
    </location>
</feature>
<dbReference type="PANTHER" id="PTHR38815:SF1">
    <property type="entry name" value="DUF373 FAMILY PROTEIN"/>
    <property type="match status" value="1"/>
</dbReference>
<keyword evidence="1" id="KW-0812">Transmembrane</keyword>
<comment type="caution">
    <text evidence="2">The sequence shown here is derived from an EMBL/GenBank/DDBJ whole genome shotgun (WGS) entry which is preliminary data.</text>
</comment>
<dbReference type="EMBL" id="JBHUDM010000001">
    <property type="protein sequence ID" value="MFD1640901.1"/>
    <property type="molecule type" value="Genomic_DNA"/>
</dbReference>
<dbReference type="InterPro" id="IPR007254">
    <property type="entry name" value="DUF373"/>
</dbReference>
<dbReference type="PANTHER" id="PTHR38815">
    <property type="entry name" value="HYPOTHETICAL MEMBRANE PROTEIN, CONSERVED, DUF373 FAMILY"/>
    <property type="match status" value="1"/>
</dbReference>
<feature type="transmembrane region" description="Helical" evidence="1">
    <location>
        <begin position="293"/>
        <end position="312"/>
    </location>
</feature>
<keyword evidence="1" id="KW-0472">Membrane</keyword>
<gene>
    <name evidence="2" type="ORF">ACFSBW_03290</name>
</gene>
<dbReference type="AlphaFoldDB" id="A0ABD6D4D7"/>
<reference evidence="2 3" key="1">
    <citation type="journal article" date="2019" name="Int. J. Syst. Evol. Microbiol.">
        <title>The Global Catalogue of Microorganisms (GCM) 10K type strain sequencing project: providing services to taxonomists for standard genome sequencing and annotation.</title>
        <authorList>
            <consortium name="The Broad Institute Genomics Platform"/>
            <consortium name="The Broad Institute Genome Sequencing Center for Infectious Disease"/>
            <person name="Wu L."/>
            <person name="Ma J."/>
        </authorList>
    </citation>
    <scope>NUCLEOTIDE SEQUENCE [LARGE SCALE GENOMIC DNA]</scope>
    <source>
        <strain evidence="2 3">CGMCC 1.10593</strain>
    </source>
</reference>
<organism evidence="2 3">
    <name type="scientific">Halohasta litorea</name>
    <dbReference type="NCBI Taxonomy" id="869891"/>
    <lineage>
        <taxon>Archaea</taxon>
        <taxon>Methanobacteriati</taxon>
        <taxon>Methanobacteriota</taxon>
        <taxon>Stenosarchaea group</taxon>
        <taxon>Halobacteria</taxon>
        <taxon>Halobacteriales</taxon>
        <taxon>Haloferacaceae</taxon>
        <taxon>Halohasta</taxon>
    </lineage>
</organism>
<feature type="transmembrane region" description="Helical" evidence="1">
    <location>
        <begin position="220"/>
        <end position="242"/>
    </location>
</feature>
<proteinExistence type="predicted"/>
<feature type="transmembrane region" description="Helical" evidence="1">
    <location>
        <begin position="254"/>
        <end position="272"/>
    </location>
</feature>
<dbReference type="RefSeq" id="WP_256394593.1">
    <property type="nucleotide sequence ID" value="NZ_JANHDJ010000001.1"/>
</dbReference>
<evidence type="ECO:0000313" key="2">
    <source>
        <dbReference type="EMBL" id="MFD1640901.1"/>
    </source>
</evidence>
<feature type="transmembrane region" description="Helical" evidence="1">
    <location>
        <begin position="181"/>
        <end position="199"/>
    </location>
</feature>
<keyword evidence="3" id="KW-1185">Reference proteome</keyword>
<accession>A0ABD6D4D7</accession>
<feature type="transmembrane region" description="Helical" evidence="1">
    <location>
        <begin position="156"/>
        <end position="175"/>
    </location>
</feature>
<keyword evidence="1" id="KW-1133">Transmembrane helix</keyword>
<evidence type="ECO:0000313" key="3">
    <source>
        <dbReference type="Proteomes" id="UP001597052"/>
    </source>
</evidence>